<evidence type="ECO:0000256" key="3">
    <source>
        <dbReference type="ARBA" id="ARBA00022801"/>
    </source>
</evidence>
<gene>
    <name evidence="7" type="ORF">ABW286_20465</name>
</gene>
<accession>A0ABV3N6T3</accession>
<comment type="cofactor">
    <cofactor evidence="1">
        <name>Mg(2+)</name>
        <dbReference type="ChEBI" id="CHEBI:18420"/>
    </cofactor>
</comment>
<protein>
    <submittedName>
        <fullName evidence="7">VRR-NUC domain-containing protein</fullName>
    </submittedName>
</protein>
<dbReference type="Proteomes" id="UP001554567">
    <property type="component" value="Unassembled WGS sequence"/>
</dbReference>
<keyword evidence="5" id="KW-1133">Transmembrane helix</keyword>
<evidence type="ECO:0000256" key="4">
    <source>
        <dbReference type="SAM" id="MobiDB-lite"/>
    </source>
</evidence>
<evidence type="ECO:0000313" key="8">
    <source>
        <dbReference type="Proteomes" id="UP001554567"/>
    </source>
</evidence>
<dbReference type="InterPro" id="IPR014883">
    <property type="entry name" value="VRR_NUC"/>
</dbReference>
<feature type="domain" description="VRR-NUC" evidence="6">
    <location>
        <begin position="95"/>
        <end position="211"/>
    </location>
</feature>
<evidence type="ECO:0000256" key="5">
    <source>
        <dbReference type="SAM" id="Phobius"/>
    </source>
</evidence>
<keyword evidence="5" id="KW-0472">Membrane</keyword>
<dbReference type="EMBL" id="JBFKZN010000014">
    <property type="protein sequence ID" value="MEW5291520.1"/>
    <property type="molecule type" value="Genomic_DNA"/>
</dbReference>
<evidence type="ECO:0000313" key="7">
    <source>
        <dbReference type="EMBL" id="MEW5291520.1"/>
    </source>
</evidence>
<dbReference type="SMART" id="SM00990">
    <property type="entry name" value="VRR_NUC"/>
    <property type="match status" value="1"/>
</dbReference>
<evidence type="ECO:0000256" key="2">
    <source>
        <dbReference type="ARBA" id="ARBA00022722"/>
    </source>
</evidence>
<keyword evidence="8" id="KW-1185">Reference proteome</keyword>
<keyword evidence="5" id="KW-0812">Transmembrane</keyword>
<reference evidence="7 8" key="1">
    <citation type="submission" date="2024-07" db="EMBL/GenBank/DDBJ databases">
        <authorList>
            <person name="Dulla G.F.J."/>
            <person name="Delorm J.G."/>
        </authorList>
    </citation>
    <scope>NUCLEOTIDE SEQUENCE [LARGE SCALE GENOMIC DNA]</scope>
    <source>
        <strain evidence="7 8">JGD 233</strain>
    </source>
</reference>
<name>A0ABV3N6T3_9GAMM</name>
<evidence type="ECO:0000256" key="1">
    <source>
        <dbReference type="ARBA" id="ARBA00001946"/>
    </source>
</evidence>
<feature type="region of interest" description="Disordered" evidence="4">
    <location>
        <begin position="1"/>
        <end position="23"/>
    </location>
</feature>
<dbReference type="RefSeq" id="WP_367168536.1">
    <property type="nucleotide sequence ID" value="NZ_JBFKZN010000014.1"/>
</dbReference>
<proteinExistence type="predicted"/>
<organism evidence="7 8">
    <name type="scientific">Erwinia papayae</name>
    <dbReference type="NCBI Taxonomy" id="206499"/>
    <lineage>
        <taxon>Bacteria</taxon>
        <taxon>Pseudomonadati</taxon>
        <taxon>Pseudomonadota</taxon>
        <taxon>Gammaproteobacteria</taxon>
        <taxon>Enterobacterales</taxon>
        <taxon>Erwiniaceae</taxon>
        <taxon>Erwinia</taxon>
    </lineage>
</organism>
<sequence>MELPDLPDTPGVDIPTGTNNKPWDCTTTGVEMVEKQSRLPTTSNRQYLHIKVEYAMRFPRLSAEINRNGKSYQMSLKQLMLSGLIRVDEIAHDYRWWYKAEVPFDMRTTPPRPFLSSTLLVEGAGRRHTTNPFPVPGKGIYRRPDVIIVKNINDRWPGLAGPDVEGQMHVDNLERLVEVKFPGDKLDQEQYEDYMVIVGGYGNEERMTILEIHDCRPEEQQWSDQVVNVTMKAWKTSGAKYWPLFLYPPIFTPRPPAIPVPAKIEPWTYARKAVADLSEGAVNNIAAGWHALSEEMQQKLSQAAGWLNDSGEWVYSQGHQAWRWVSQTGCAAASWTDEQLRAAWLKIQKATDMTLDMLKQVDWVQVLTNVAVTVGVVLVTVGVGALVVTLGVPEALLAAFLLIIRLAITAWEALAAVLGVRTVGALATQ</sequence>
<keyword evidence="2" id="KW-0540">Nuclease</keyword>
<feature type="transmembrane region" description="Helical" evidence="5">
    <location>
        <begin position="366"/>
        <end position="390"/>
    </location>
</feature>
<evidence type="ECO:0000259" key="6">
    <source>
        <dbReference type="SMART" id="SM00990"/>
    </source>
</evidence>
<feature type="transmembrane region" description="Helical" evidence="5">
    <location>
        <begin position="396"/>
        <end position="420"/>
    </location>
</feature>
<comment type="caution">
    <text evidence="7">The sequence shown here is derived from an EMBL/GenBank/DDBJ whole genome shotgun (WGS) entry which is preliminary data.</text>
</comment>
<keyword evidence="3" id="KW-0378">Hydrolase</keyword>